<evidence type="ECO:0000256" key="12">
    <source>
        <dbReference type="ARBA" id="ARBA00029436"/>
    </source>
</evidence>
<evidence type="ECO:0000256" key="13">
    <source>
        <dbReference type="ARBA" id="ARBA00029437"/>
    </source>
</evidence>
<evidence type="ECO:0000256" key="8">
    <source>
        <dbReference type="ARBA" id="ARBA00023014"/>
    </source>
</evidence>
<dbReference type="UniPathway" id="UPA00049">
    <property type="reaction ID" value="UER00061"/>
</dbReference>
<comment type="function">
    <text evidence="15">Functions in the biosynthesis of branched-chain amino acids. Catalyzes the dehydration of (2R,3R)-2,3-dihydroxy-3-methylpentanoate (2,3-dihydroxy-3-methylvalerate) into 2-oxo-3-methylpentanoate (2-oxo-3-methylvalerate) and of (2R)-2,3-dihydroxy-3-methylbutanoate (2,3-dihydroxyisovalerate) into 2-oxo-3-methylbutanoate (2-oxoisovalerate), the penultimate precursor to L-isoleucine and L-valine, respectively.</text>
</comment>
<dbReference type="GO" id="GO:0004160">
    <property type="term" value="F:dihydroxy-acid dehydratase activity"/>
    <property type="evidence" value="ECO:0007669"/>
    <property type="project" value="UniProtKB-UniRule"/>
</dbReference>
<feature type="domain" description="Dihydroxy-acid/6-phosphogluconate dehydratase C-terminal" evidence="17">
    <location>
        <begin position="364"/>
        <end position="553"/>
    </location>
</feature>
<keyword evidence="8 15" id="KW-0411">Iron-sulfur</keyword>
<comment type="pathway">
    <text evidence="12 15">Amino-acid biosynthesis; L-valine biosynthesis; L-valine from pyruvate: step 3/4.</text>
</comment>
<dbReference type="GO" id="GO:0009099">
    <property type="term" value="P:L-valine biosynthetic process"/>
    <property type="evidence" value="ECO:0007669"/>
    <property type="project" value="UniProtKB-UniRule"/>
</dbReference>
<evidence type="ECO:0000256" key="4">
    <source>
        <dbReference type="ARBA" id="ARBA00022714"/>
    </source>
</evidence>
<comment type="caution">
    <text evidence="18">The sequence shown here is derived from an EMBL/GenBank/DDBJ whole genome shotgun (WGS) entry which is preliminary data.</text>
</comment>
<evidence type="ECO:0000256" key="5">
    <source>
        <dbReference type="ARBA" id="ARBA00022723"/>
    </source>
</evidence>
<dbReference type="GO" id="GO:0051537">
    <property type="term" value="F:2 iron, 2 sulfur cluster binding"/>
    <property type="evidence" value="ECO:0007669"/>
    <property type="project" value="UniProtKB-UniRule"/>
</dbReference>
<keyword evidence="5 15" id="KW-0479">Metal-binding</keyword>
<comment type="pathway">
    <text evidence="13 15">Amino-acid biosynthesis; L-isoleucine biosynthesis; L-isoleucine from 2-oxobutanoate: step 3/4.</text>
</comment>
<dbReference type="InterPro" id="IPR037237">
    <property type="entry name" value="IlvD/EDD_N"/>
</dbReference>
<dbReference type="OrthoDB" id="9807077at2"/>
<evidence type="ECO:0000256" key="3">
    <source>
        <dbReference type="ARBA" id="ARBA00022605"/>
    </source>
</evidence>
<dbReference type="InterPro" id="IPR050165">
    <property type="entry name" value="DHAD_IlvD/Edd"/>
</dbReference>
<keyword evidence="9 15" id="KW-0456">Lyase</keyword>
<keyword evidence="19" id="KW-1185">Reference proteome</keyword>
<protein>
    <recommendedName>
        <fullName evidence="14 15">Dihydroxy-acid dehydratase</fullName>
        <shortName evidence="15">DAD</shortName>
        <ecNumber evidence="14 15">4.2.1.9</ecNumber>
    </recommendedName>
</protein>
<dbReference type="Pfam" id="PF24877">
    <property type="entry name" value="ILV_EDD_C"/>
    <property type="match status" value="1"/>
</dbReference>
<comment type="similarity">
    <text evidence="2 15">Belongs to the IlvD/Edd family.</text>
</comment>
<keyword evidence="10 15" id="KW-0100">Branched-chain amino acid biosynthesis</keyword>
<dbReference type="SUPFAM" id="SSF52016">
    <property type="entry name" value="LeuD/IlvD-like"/>
    <property type="match status" value="1"/>
</dbReference>
<dbReference type="Pfam" id="PF00920">
    <property type="entry name" value="ILVD_EDD_N"/>
    <property type="match status" value="1"/>
</dbReference>
<comment type="catalytic activity">
    <reaction evidence="11">
        <text>(2R)-2,3-dihydroxy-3-methylbutanoate = 3-methyl-2-oxobutanoate + H2O</text>
        <dbReference type="Rhea" id="RHEA:24809"/>
        <dbReference type="ChEBI" id="CHEBI:11851"/>
        <dbReference type="ChEBI" id="CHEBI:15377"/>
        <dbReference type="ChEBI" id="CHEBI:49072"/>
        <dbReference type="EC" id="4.2.1.9"/>
    </reaction>
    <physiologicalReaction direction="left-to-right" evidence="11">
        <dbReference type="Rhea" id="RHEA:24810"/>
    </physiologicalReaction>
</comment>
<dbReference type="RefSeq" id="WP_129967961.1">
    <property type="nucleotide sequence ID" value="NZ_JACCEW010000001.1"/>
</dbReference>
<dbReference type="FunFam" id="3.50.30.80:FF:000001">
    <property type="entry name" value="Dihydroxy-acid dehydratase"/>
    <property type="match status" value="1"/>
</dbReference>
<evidence type="ECO:0000256" key="10">
    <source>
        <dbReference type="ARBA" id="ARBA00023304"/>
    </source>
</evidence>
<dbReference type="InterPro" id="IPR000581">
    <property type="entry name" value="ILV_EDD_N"/>
</dbReference>
<feature type="domain" description="Dihydroxy-acid/6-phosphogluconate dehydratase N-terminal" evidence="16">
    <location>
        <begin position="36"/>
        <end position="353"/>
    </location>
</feature>
<dbReference type="SUPFAM" id="SSF143975">
    <property type="entry name" value="IlvD/EDD N-terminal domain-like"/>
    <property type="match status" value="1"/>
</dbReference>
<comment type="cofactor">
    <cofactor evidence="1 15">
        <name>Mg(2+)</name>
        <dbReference type="ChEBI" id="CHEBI:18420"/>
    </cofactor>
</comment>
<evidence type="ECO:0000256" key="14">
    <source>
        <dbReference type="ARBA" id="ARBA00029490"/>
    </source>
</evidence>
<comment type="subunit">
    <text evidence="15">Homodimer.</text>
</comment>
<dbReference type="PANTHER" id="PTHR21000">
    <property type="entry name" value="DIHYDROXY-ACID DEHYDRATASE DAD"/>
    <property type="match status" value="1"/>
</dbReference>
<comment type="catalytic activity">
    <reaction evidence="15">
        <text>(2R,3R)-2,3-dihydroxy-3-methylpentanoate = (S)-3-methyl-2-oxopentanoate + H2O</text>
        <dbReference type="Rhea" id="RHEA:27694"/>
        <dbReference type="ChEBI" id="CHEBI:15377"/>
        <dbReference type="ChEBI" id="CHEBI:35146"/>
        <dbReference type="ChEBI" id="CHEBI:49258"/>
        <dbReference type="EC" id="4.2.1.9"/>
    </reaction>
</comment>
<dbReference type="EMBL" id="JACCEW010000001">
    <property type="protein sequence ID" value="NYT36045.1"/>
    <property type="molecule type" value="Genomic_DNA"/>
</dbReference>
<keyword evidence="4 15" id="KW-0001">2Fe-2S</keyword>
<evidence type="ECO:0000256" key="11">
    <source>
        <dbReference type="ARBA" id="ARBA00029304"/>
    </source>
</evidence>
<evidence type="ECO:0000259" key="16">
    <source>
        <dbReference type="Pfam" id="PF00920"/>
    </source>
</evidence>
<keyword evidence="6 15" id="KW-0460">Magnesium</keyword>
<accession>A0A853F663</accession>
<dbReference type="PROSITE" id="PS00886">
    <property type="entry name" value="ILVD_EDD_1"/>
    <property type="match status" value="1"/>
</dbReference>
<evidence type="ECO:0000256" key="15">
    <source>
        <dbReference type="HAMAP-Rule" id="MF_00012"/>
    </source>
</evidence>
<dbReference type="PROSITE" id="PS00887">
    <property type="entry name" value="ILVD_EDD_2"/>
    <property type="match status" value="1"/>
</dbReference>
<dbReference type="InterPro" id="IPR042096">
    <property type="entry name" value="Dihydro-acid_dehy_C"/>
</dbReference>
<evidence type="ECO:0000256" key="9">
    <source>
        <dbReference type="ARBA" id="ARBA00023239"/>
    </source>
</evidence>
<dbReference type="AlphaFoldDB" id="A0A853F663"/>
<evidence type="ECO:0000256" key="7">
    <source>
        <dbReference type="ARBA" id="ARBA00023004"/>
    </source>
</evidence>
<sequence>MTLHKHRSRMVTQGLTRAPHRAFLRATGYDDAAMQKSVVGIVSTQGENTPCSMGLAPQADRARLGVAAGGGVPVSFSTISVSDGTSMNHAGMRMSLLSRETIADSVELVVRGHAYDGLVAFAGCDKTLPAMMMAIVRLNVPAVFLYGGATLPGFALGRQVTILDTIEAVGRVQHNDMTREDLDRMERTCTPSAGSCPGQFTANTMAMVGEALGLSPLGSAMMPNVYSERLAIAQQAGAQVMRTLETGGPLPRDLVTLASLENACAAVAATGGSTNAALHIPAIAHEAGIRFTLEDVARVFQRTPLIADLQPGGRFLARDLHQIGGVPVVLKSLLEGGYVNGDVPTLDGRALHEALADAPAPDGEVVRSCAHAIHPSGGVTVLQGNLSPEGALLKIAGLKSLVFSGPARVFENEEACMKAVSERTYRPGEVLVIRNEGPKGGPGMREMLSVTAALYGQGMGEKVALLTDGRFSGATRGLCIGYVGPEAAAGGPIGLLRDGDIIHIDANRNRLDVELSDEELARRRAEHVPAPQERLAGALEKYALLVRPAHEGAVTHSGAVQWPYETPEEA</sequence>
<evidence type="ECO:0000313" key="18">
    <source>
        <dbReference type="EMBL" id="NYT36045.1"/>
    </source>
</evidence>
<dbReference type="EC" id="4.2.1.9" evidence="14 15"/>
<feature type="binding site" evidence="15">
    <location>
        <position position="51"/>
    </location>
    <ligand>
        <name>[2Fe-2S] cluster</name>
        <dbReference type="ChEBI" id="CHEBI:190135"/>
    </ligand>
</feature>
<feature type="binding site" evidence="15">
    <location>
        <position position="125"/>
    </location>
    <ligand>
        <name>Mg(2+)</name>
        <dbReference type="ChEBI" id="CHEBI:18420"/>
    </ligand>
</feature>
<feature type="binding site" evidence="15">
    <location>
        <position position="446"/>
    </location>
    <ligand>
        <name>Mg(2+)</name>
        <dbReference type="ChEBI" id="CHEBI:18420"/>
    </ligand>
</feature>
<comment type="cofactor">
    <cofactor evidence="15">
        <name>[2Fe-2S] cluster</name>
        <dbReference type="ChEBI" id="CHEBI:190135"/>
    </cofactor>
    <text evidence="15">Binds 1 [2Fe-2S] cluster per subunit. This cluster acts as a Lewis acid cofactor.</text>
</comment>
<dbReference type="InterPro" id="IPR004404">
    <property type="entry name" value="DihydroxyA_deHydtase"/>
</dbReference>
<dbReference type="Gene3D" id="3.50.30.80">
    <property type="entry name" value="IlvD/EDD C-terminal domain-like"/>
    <property type="match status" value="1"/>
</dbReference>
<organism evidence="18 19">
    <name type="scientific">Allopusillimonas soli</name>
    <dbReference type="NCBI Taxonomy" id="659016"/>
    <lineage>
        <taxon>Bacteria</taxon>
        <taxon>Pseudomonadati</taxon>
        <taxon>Pseudomonadota</taxon>
        <taxon>Betaproteobacteria</taxon>
        <taxon>Burkholderiales</taxon>
        <taxon>Alcaligenaceae</taxon>
        <taxon>Allopusillimonas</taxon>
    </lineage>
</organism>
<evidence type="ECO:0000313" key="19">
    <source>
        <dbReference type="Proteomes" id="UP000580517"/>
    </source>
</evidence>
<evidence type="ECO:0000256" key="6">
    <source>
        <dbReference type="ARBA" id="ARBA00022842"/>
    </source>
</evidence>
<keyword evidence="3 15" id="KW-0028">Amino-acid biosynthesis</keyword>
<dbReference type="GO" id="GO:0000287">
    <property type="term" value="F:magnesium ion binding"/>
    <property type="evidence" value="ECO:0007669"/>
    <property type="project" value="UniProtKB-UniRule"/>
</dbReference>
<feature type="modified residue" description="N6-carboxylysine" evidence="15">
    <location>
        <position position="126"/>
    </location>
</feature>
<name>A0A853F663_9BURK</name>
<dbReference type="InterPro" id="IPR056740">
    <property type="entry name" value="ILV_EDD_C"/>
</dbReference>
<dbReference type="Proteomes" id="UP000580517">
    <property type="component" value="Unassembled WGS sequence"/>
</dbReference>
<reference evidence="18 19" key="1">
    <citation type="submission" date="2020-07" db="EMBL/GenBank/DDBJ databases">
        <title>Taxonomic revisions and descriptions of new bacterial species based on genomic comparisons in the high-G+C-content subgroup of the family Alcaligenaceae.</title>
        <authorList>
            <person name="Szabo A."/>
            <person name="Felfoldi T."/>
        </authorList>
    </citation>
    <scope>NUCLEOTIDE SEQUENCE [LARGE SCALE GENOMIC DNA]</scope>
    <source>
        <strain evidence="18 19">DSM 25264</strain>
    </source>
</reference>
<dbReference type="PANTHER" id="PTHR21000:SF5">
    <property type="entry name" value="DIHYDROXY-ACID DEHYDRATASE, MITOCHONDRIAL"/>
    <property type="match status" value="1"/>
</dbReference>
<keyword evidence="7 15" id="KW-0408">Iron</keyword>
<dbReference type="UniPathway" id="UPA00047">
    <property type="reaction ID" value="UER00057"/>
</dbReference>
<feature type="binding site" evidence="15">
    <location>
        <position position="83"/>
    </location>
    <ligand>
        <name>Mg(2+)</name>
        <dbReference type="ChEBI" id="CHEBI:18420"/>
    </ligand>
</feature>
<dbReference type="InterPro" id="IPR020558">
    <property type="entry name" value="DiOHA_6PGluconate_deHydtase_CS"/>
</dbReference>
<comment type="caution">
    <text evidence="15">Lacks conserved residue(s) required for the propagation of feature annotation.</text>
</comment>
<feature type="binding site" description="via carbamate group" evidence="15">
    <location>
        <position position="126"/>
    </location>
    <ligand>
        <name>Mg(2+)</name>
        <dbReference type="ChEBI" id="CHEBI:18420"/>
    </ligand>
</feature>
<evidence type="ECO:0000256" key="2">
    <source>
        <dbReference type="ARBA" id="ARBA00006486"/>
    </source>
</evidence>
<proteinExistence type="inferred from homology"/>
<dbReference type="HAMAP" id="MF_00012">
    <property type="entry name" value="IlvD"/>
    <property type="match status" value="1"/>
</dbReference>
<evidence type="ECO:0000259" key="17">
    <source>
        <dbReference type="Pfam" id="PF24877"/>
    </source>
</evidence>
<feature type="active site" description="Proton acceptor" evidence="15">
    <location>
        <position position="472"/>
    </location>
</feature>
<dbReference type="NCBIfam" id="NF002068">
    <property type="entry name" value="PRK00911.1"/>
    <property type="match status" value="1"/>
</dbReference>
<dbReference type="GO" id="GO:0009097">
    <property type="term" value="P:isoleucine biosynthetic process"/>
    <property type="evidence" value="ECO:0007669"/>
    <property type="project" value="UniProtKB-UniRule"/>
</dbReference>
<evidence type="ECO:0000256" key="1">
    <source>
        <dbReference type="ARBA" id="ARBA00001946"/>
    </source>
</evidence>
<gene>
    <name evidence="15" type="primary">ilvD</name>
    <name evidence="18" type="ORF">H0A68_04105</name>
</gene>